<dbReference type="AlphaFoldDB" id="A0A323UXR8"/>
<dbReference type="Gene3D" id="3.40.50.300">
    <property type="entry name" value="P-loop containing nucleotide triphosphate hydrolases"/>
    <property type="match status" value="1"/>
</dbReference>
<proteinExistence type="predicted"/>
<dbReference type="RefSeq" id="WP_110525405.1">
    <property type="nucleotide sequence ID" value="NZ_QKOE01000009.1"/>
</dbReference>
<dbReference type="Pfam" id="PF13175">
    <property type="entry name" value="AAA_15"/>
    <property type="match status" value="1"/>
</dbReference>
<sequence>MKIRSLHIRNFRGISNVALDHLQDMVVIAGPNGCGKSCILDAIRLLKSVYGGYQPNEIHQWLGEFQLNFTQDPEAFSSLKQDRDKVLSISATFELQPDERNYLRTHAETLVRETVWRLLAPELQGWSIMDAAPLAAQVRARQEQVEHETAEATRQLLAELRDETLSASIQIHSGSGGIEITPSKALEIVFSVYRPNEIGVIEYNGAKRYYERETVQGVNLNLDAAQHQQRSHHALYNYGAKYSNVKSELASSYVKEALAHRAGVDLGESRSLTTTLQELFTQFFPDKQFLGPVATRDGLLRFPVRTQTGAEHDLNELSSGEKEVLFGYLRLRNSAPKNSVILLDEPELHLNPRLLRGLPDFYHKHLGIALNNQLWLITHSDALLRESVGSNKFSVFHMSPASGFDQDQAKKITMEVEMERAIVDLVGDLASYRPGAKVVILEGEDSEFDRKMIATLFPTFSNEVNTISGGNKTGVQRLRDAMSKAIQAGNIPIKVFSITDADLDAPRTGEGESTWNWDVYHIENYLLEPEIIGAVLTDLRPGAEIPDKEQIYVDLRQAAAECVHSLVRHVLQAEVNQQLVSLINTKTGPNPTGIADSLFDVLSLSRQRLEAAFCSSFSIELLRAREQEITTQFRAALDSDLWRQQHRGRDILKRFAGKHVREVKYETLRNLIMSKMATVGYQPIGMKRIIDAILAV</sequence>
<dbReference type="PANTHER" id="PTHR43581:SF2">
    <property type="entry name" value="EXCINUCLEASE ATPASE SUBUNIT"/>
    <property type="match status" value="1"/>
</dbReference>
<accession>A0A323UXR8</accession>
<keyword evidence="3" id="KW-1185">Reference proteome</keyword>
<dbReference type="InterPro" id="IPR027417">
    <property type="entry name" value="P-loop_NTPase"/>
</dbReference>
<evidence type="ECO:0000313" key="3">
    <source>
        <dbReference type="Proteomes" id="UP000248259"/>
    </source>
</evidence>
<evidence type="ECO:0000313" key="2">
    <source>
        <dbReference type="EMBL" id="PZA16036.1"/>
    </source>
</evidence>
<evidence type="ECO:0000259" key="1">
    <source>
        <dbReference type="Pfam" id="PF13175"/>
    </source>
</evidence>
<dbReference type="EMBL" id="QKOE01000009">
    <property type="protein sequence ID" value="PZA16036.1"/>
    <property type="molecule type" value="Genomic_DNA"/>
</dbReference>
<dbReference type="PANTHER" id="PTHR43581">
    <property type="entry name" value="ATP/GTP PHOSPHATASE"/>
    <property type="match status" value="1"/>
</dbReference>
<dbReference type="SUPFAM" id="SSF52540">
    <property type="entry name" value="P-loop containing nucleoside triphosphate hydrolases"/>
    <property type="match status" value="1"/>
</dbReference>
<gene>
    <name evidence="2" type="ORF">DNK49_13515</name>
</gene>
<dbReference type="GO" id="GO:0005524">
    <property type="term" value="F:ATP binding"/>
    <property type="evidence" value="ECO:0007669"/>
    <property type="project" value="InterPro"/>
</dbReference>
<dbReference type="Proteomes" id="UP000248259">
    <property type="component" value="Unassembled WGS sequence"/>
</dbReference>
<dbReference type="OrthoDB" id="9815944at2"/>
<name>A0A323UXR8_9RHOO</name>
<organism evidence="2 3">
    <name type="scientific">Parazoarcus communis SWub3 = DSM 12120</name>
    <dbReference type="NCBI Taxonomy" id="1121029"/>
    <lineage>
        <taxon>Bacteria</taxon>
        <taxon>Pseudomonadati</taxon>
        <taxon>Pseudomonadota</taxon>
        <taxon>Betaproteobacteria</taxon>
        <taxon>Rhodocyclales</taxon>
        <taxon>Zoogloeaceae</taxon>
        <taxon>Parazoarcus</taxon>
    </lineage>
</organism>
<dbReference type="InterPro" id="IPR051396">
    <property type="entry name" value="Bact_Antivir_Def_Nuclease"/>
</dbReference>
<dbReference type="InterPro" id="IPR041685">
    <property type="entry name" value="AAA_GajA/Old/RecF-like"/>
</dbReference>
<reference evidence="2 3" key="1">
    <citation type="submission" date="2018-06" db="EMBL/GenBank/DDBJ databases">
        <title>Azoarcus communis strain SWub3 genome.</title>
        <authorList>
            <person name="Zorraquino Salvo V."/>
            <person name="Toubiana D."/>
            <person name="Blumwald E."/>
        </authorList>
    </citation>
    <scope>NUCLEOTIDE SEQUENCE [LARGE SCALE GENOMIC DNA]</scope>
    <source>
        <strain evidence="2 3">SWub3</strain>
    </source>
</reference>
<comment type="caution">
    <text evidence="2">The sequence shown here is derived from an EMBL/GenBank/DDBJ whole genome shotgun (WGS) entry which is preliminary data.</text>
</comment>
<protein>
    <recommendedName>
        <fullName evidence="1">Endonuclease GajA/Old nuclease/RecF-like AAA domain-containing protein</fullName>
    </recommendedName>
</protein>
<dbReference type="GO" id="GO:0016887">
    <property type="term" value="F:ATP hydrolysis activity"/>
    <property type="evidence" value="ECO:0007669"/>
    <property type="project" value="InterPro"/>
</dbReference>
<feature type="domain" description="Endonuclease GajA/Old nuclease/RecF-like AAA" evidence="1">
    <location>
        <begin position="1"/>
        <end position="383"/>
    </location>
</feature>